<evidence type="ECO:0000313" key="3">
    <source>
        <dbReference type="Proteomes" id="UP000187074"/>
    </source>
</evidence>
<name>A0A1R1AZX8_PAELA</name>
<comment type="caution">
    <text evidence="2">The sequence shown here is derived from an EMBL/GenBank/DDBJ whole genome shotgun (WGS) entry which is preliminary data.</text>
</comment>
<gene>
    <name evidence="2" type="ORF">BK123_19440</name>
</gene>
<reference evidence="2 3" key="1">
    <citation type="submission" date="2016-11" db="EMBL/GenBank/DDBJ databases">
        <title>Paenibacillus species isolates.</title>
        <authorList>
            <person name="Beno S.M."/>
        </authorList>
    </citation>
    <scope>NUCLEOTIDE SEQUENCE [LARGE SCALE GENOMIC DNA]</scope>
    <source>
        <strain evidence="2 3">FSL F4-0100</strain>
    </source>
</reference>
<dbReference type="SUPFAM" id="SSF140566">
    <property type="entry name" value="FlgN-like"/>
    <property type="match status" value="1"/>
</dbReference>
<dbReference type="Pfam" id="PF05130">
    <property type="entry name" value="FlgN"/>
    <property type="match status" value="1"/>
</dbReference>
<dbReference type="Gene3D" id="1.20.58.300">
    <property type="entry name" value="FlgN-like"/>
    <property type="match status" value="1"/>
</dbReference>
<dbReference type="GO" id="GO:0044780">
    <property type="term" value="P:bacterial-type flagellum assembly"/>
    <property type="evidence" value="ECO:0007669"/>
    <property type="project" value="InterPro"/>
</dbReference>
<dbReference type="AlphaFoldDB" id="A0A1R1AZX8"/>
<proteinExistence type="predicted"/>
<dbReference type="EMBL" id="MRTF01000006">
    <property type="protein sequence ID" value="OME91622.1"/>
    <property type="molecule type" value="Genomic_DNA"/>
</dbReference>
<evidence type="ECO:0000313" key="2">
    <source>
        <dbReference type="EMBL" id="OME91622.1"/>
    </source>
</evidence>
<protein>
    <recommendedName>
        <fullName evidence="4">Flagellar protein FlgN</fullName>
    </recommendedName>
</protein>
<dbReference type="InterPro" id="IPR007809">
    <property type="entry name" value="FlgN-like"/>
</dbReference>
<dbReference type="Proteomes" id="UP000187074">
    <property type="component" value="Unassembled WGS sequence"/>
</dbReference>
<evidence type="ECO:0000256" key="1">
    <source>
        <dbReference type="ARBA" id="ARBA00022795"/>
    </source>
</evidence>
<dbReference type="STRING" id="1401.BK123_19440"/>
<dbReference type="InterPro" id="IPR036679">
    <property type="entry name" value="FlgN-like_sf"/>
</dbReference>
<organism evidence="2 3">
    <name type="scientific">Paenibacillus lautus</name>
    <name type="common">Bacillus lautus</name>
    <dbReference type="NCBI Taxonomy" id="1401"/>
    <lineage>
        <taxon>Bacteria</taxon>
        <taxon>Bacillati</taxon>
        <taxon>Bacillota</taxon>
        <taxon>Bacilli</taxon>
        <taxon>Bacillales</taxon>
        <taxon>Paenibacillaceae</taxon>
        <taxon>Paenibacillus</taxon>
    </lineage>
</organism>
<dbReference type="OrthoDB" id="2660802at2"/>
<accession>A0A1R1AZX8</accession>
<sequence length="166" mass="19180">MSVHSVIQAMSKLNDVHLEMIDVGKEKQQAIIDNDSTNLTRLMTIENRLLRQMNELEQQRVEQVNFFLQEKGIRSQLNLSVTELSRLVFDSNEKQELMQIRDSLLSNAVMLKKQNELTTQLLEQSLHFIDFSLNIIVGVDEEMIYKKPTDTPPALSNKNNFFDAKA</sequence>
<dbReference type="RefSeq" id="WP_076324011.1">
    <property type="nucleotide sequence ID" value="NZ_MRTF01000006.1"/>
</dbReference>
<evidence type="ECO:0008006" key="4">
    <source>
        <dbReference type="Google" id="ProtNLM"/>
    </source>
</evidence>
<keyword evidence="1" id="KW-1005">Bacterial flagellum biogenesis</keyword>